<dbReference type="Gene3D" id="3.90.70.10">
    <property type="entry name" value="Cysteine proteinases"/>
    <property type="match status" value="1"/>
</dbReference>
<feature type="compositionally biased region" description="Low complexity" evidence="2">
    <location>
        <begin position="37"/>
        <end position="49"/>
    </location>
</feature>
<feature type="region of interest" description="Disordered" evidence="2">
    <location>
        <begin position="25"/>
        <end position="106"/>
    </location>
</feature>
<dbReference type="GO" id="GO:0008234">
    <property type="term" value="F:cysteine-type peptidase activity"/>
    <property type="evidence" value="ECO:0007669"/>
    <property type="project" value="InterPro"/>
</dbReference>
<dbReference type="SMART" id="SM00645">
    <property type="entry name" value="Pept_C1"/>
    <property type="match status" value="1"/>
</dbReference>
<dbReference type="InterPro" id="IPR038765">
    <property type="entry name" value="Papain-like_cys_pep_sf"/>
</dbReference>
<organism evidence="5 6">
    <name type="scientific">Nocardia terpenica</name>
    <dbReference type="NCBI Taxonomy" id="455432"/>
    <lineage>
        <taxon>Bacteria</taxon>
        <taxon>Bacillati</taxon>
        <taxon>Actinomycetota</taxon>
        <taxon>Actinomycetes</taxon>
        <taxon>Mycobacteriales</taxon>
        <taxon>Nocardiaceae</taxon>
        <taxon>Nocardia</taxon>
    </lineage>
</organism>
<dbReference type="Pfam" id="PF00112">
    <property type="entry name" value="Peptidase_C1"/>
    <property type="match status" value="1"/>
</dbReference>
<dbReference type="InterPro" id="IPR000668">
    <property type="entry name" value="Peptidase_C1A_C"/>
</dbReference>
<reference evidence="5 6" key="1">
    <citation type="journal article" date="2019" name="ACS Chem. Biol.">
        <title>Identification and Mobilization of a Cryptic Antibiotic Biosynthesis Gene Locus from a Human-Pathogenic Nocardia Isolate.</title>
        <authorList>
            <person name="Herisse M."/>
            <person name="Ishida K."/>
            <person name="Porter J.L."/>
            <person name="Howden B."/>
            <person name="Hertweck C."/>
            <person name="Stinear T.P."/>
            <person name="Pidot S.J."/>
        </authorList>
    </citation>
    <scope>NUCLEOTIDE SEQUENCE [LARGE SCALE GENOMIC DNA]</scope>
    <source>
        <strain evidence="5 6">AUSMDU00012715</strain>
    </source>
</reference>
<dbReference type="InterPro" id="IPR013128">
    <property type="entry name" value="Peptidase_C1A"/>
</dbReference>
<feature type="signal peptide" evidence="3">
    <location>
        <begin position="1"/>
        <end position="26"/>
    </location>
</feature>
<accession>A0A6G9Z612</accession>
<evidence type="ECO:0000256" key="1">
    <source>
        <dbReference type="ARBA" id="ARBA00008455"/>
    </source>
</evidence>
<feature type="chain" id="PRO_5026232514" evidence="3">
    <location>
        <begin position="27"/>
        <end position="312"/>
    </location>
</feature>
<evidence type="ECO:0000313" key="6">
    <source>
        <dbReference type="Proteomes" id="UP000500953"/>
    </source>
</evidence>
<sequence length="312" mass="32751">MRYSCLPAAIAFVVGTGIVSAGWATADPTTPQPPSSSPSTTAPESSTSNPRPPAPRPDPQSHGFGLDVQKARAAEQSDTSSGSALPVLVGGAGTEPPASSSLQNYALSPGDQGQVGSCVTWATGYTGYGILMNEQKIDGGPMAPMYIYSQIAKGNDTGTYASVALPMMVDQGIDTKSDYKQGDFDFTTQPTDAERANAAHYKLSGDKDLTKAADRVTEIKKAIAAGMPVPIGFDVKESFMKLDQSNYNYNPSPGEKTVGGHEVTIVGYDQNGVTVENSWGSNWGNSGYFTAPWSFITSADVNEVHAMGKLTQ</sequence>
<dbReference type="PANTHER" id="PTHR12411">
    <property type="entry name" value="CYSTEINE PROTEASE FAMILY C1-RELATED"/>
    <property type="match status" value="1"/>
</dbReference>
<dbReference type="RefSeq" id="WP_167487784.1">
    <property type="nucleotide sequence ID" value="NZ_CP046173.1"/>
</dbReference>
<dbReference type="AlphaFoldDB" id="A0A6G9Z612"/>
<dbReference type="SUPFAM" id="SSF54001">
    <property type="entry name" value="Cysteine proteinases"/>
    <property type="match status" value="1"/>
</dbReference>
<feature type="compositionally biased region" description="Polar residues" evidence="2">
    <location>
        <begin position="97"/>
        <end position="106"/>
    </location>
</feature>
<dbReference type="EMBL" id="CP046173">
    <property type="protein sequence ID" value="QIS20443.1"/>
    <property type="molecule type" value="Genomic_DNA"/>
</dbReference>
<evidence type="ECO:0000313" key="5">
    <source>
        <dbReference type="EMBL" id="QIS20443.1"/>
    </source>
</evidence>
<dbReference type="GO" id="GO:0006508">
    <property type="term" value="P:proteolysis"/>
    <property type="evidence" value="ECO:0007669"/>
    <property type="project" value="InterPro"/>
</dbReference>
<gene>
    <name evidence="5" type="ORF">F6W96_21240</name>
</gene>
<name>A0A6G9Z612_9NOCA</name>
<proteinExistence type="inferred from homology"/>
<evidence type="ECO:0000259" key="4">
    <source>
        <dbReference type="SMART" id="SM00645"/>
    </source>
</evidence>
<evidence type="ECO:0000256" key="3">
    <source>
        <dbReference type="SAM" id="SignalP"/>
    </source>
</evidence>
<dbReference type="CDD" id="cd02619">
    <property type="entry name" value="Peptidase_C1"/>
    <property type="match status" value="1"/>
</dbReference>
<comment type="similarity">
    <text evidence="1">Belongs to the peptidase C1 family.</text>
</comment>
<feature type="domain" description="Peptidase C1A papain C-terminal" evidence="4">
    <location>
        <begin position="96"/>
        <end position="305"/>
    </location>
</feature>
<dbReference type="Proteomes" id="UP000500953">
    <property type="component" value="Chromosome"/>
</dbReference>
<evidence type="ECO:0000256" key="2">
    <source>
        <dbReference type="SAM" id="MobiDB-lite"/>
    </source>
</evidence>
<keyword evidence="3" id="KW-0732">Signal</keyword>
<protein>
    <submittedName>
        <fullName evidence="5">Peptidase</fullName>
    </submittedName>
</protein>